<proteinExistence type="predicted"/>
<dbReference type="SUPFAM" id="SSF103032">
    <property type="entry name" value="Hypothetical protein YwqG"/>
    <property type="match status" value="1"/>
</dbReference>
<evidence type="ECO:0000313" key="2">
    <source>
        <dbReference type="Proteomes" id="UP001522868"/>
    </source>
</evidence>
<dbReference type="Proteomes" id="UP001522868">
    <property type="component" value="Unassembled WGS sequence"/>
</dbReference>
<comment type="caution">
    <text evidence="1">The sequence shown here is derived from an EMBL/GenBank/DDBJ whole genome shotgun (WGS) entry which is preliminary data.</text>
</comment>
<dbReference type="RefSeq" id="WP_248637248.1">
    <property type="nucleotide sequence ID" value="NZ_JALPTH010000041.1"/>
</dbReference>
<accession>A0ABT0IJB2</accession>
<name>A0ABT0IJB2_9ACTN</name>
<dbReference type="InterPro" id="IPR035948">
    <property type="entry name" value="YwqG-like_sf"/>
</dbReference>
<dbReference type="Gene3D" id="2.30.320.10">
    <property type="entry name" value="YwqG-like"/>
    <property type="match status" value="1"/>
</dbReference>
<sequence length="264" mass="27861">MTSIIDERERRVRAAAGECGVPDTVADALLAALRPCVYLVPYEELPGPLRDGARPAARTGGLPALPDGTDWPGGGDPLVLTVDCAALPAGVPDLALPSSGRLLFFADIEYPPETAEVLHIPAGTRTTEHPATRLIQGEPAPIRVYEPRTLYAVAGLTAHGDWREAPAIPAAFAEPGGESADALDRFEDAVLAGGSGGLRGGLHIQLGGWSHPWDMAPDEGEQVLLAQLHGQAVDYEVFTLTLVTGTRADIAAGRWSGLRWEQQC</sequence>
<protein>
    <submittedName>
        <fullName evidence="1">YwqG family protein</fullName>
    </submittedName>
</protein>
<reference evidence="1 2" key="1">
    <citation type="submission" date="2022-04" db="EMBL/GenBank/DDBJ databases">
        <title>Streptomyces sp. nov. LCR6-01 isolated from Lichen of Dirinaria sp.</title>
        <authorList>
            <person name="Kanchanasin P."/>
            <person name="Tanasupawat S."/>
            <person name="Phongsopitanun W."/>
        </authorList>
    </citation>
    <scope>NUCLEOTIDE SEQUENCE [LARGE SCALE GENOMIC DNA]</scope>
    <source>
        <strain evidence="1 2">LCR6-01</strain>
    </source>
</reference>
<dbReference type="EMBL" id="JALPTH010000041">
    <property type="protein sequence ID" value="MCK8681425.1"/>
    <property type="molecule type" value="Genomic_DNA"/>
</dbReference>
<organism evidence="1 2">
    <name type="scientific">Streptomyces lichenis</name>
    <dbReference type="NCBI Taxonomy" id="2306967"/>
    <lineage>
        <taxon>Bacteria</taxon>
        <taxon>Bacillati</taxon>
        <taxon>Actinomycetota</taxon>
        <taxon>Actinomycetes</taxon>
        <taxon>Kitasatosporales</taxon>
        <taxon>Streptomycetaceae</taxon>
        <taxon>Streptomyces</taxon>
    </lineage>
</organism>
<dbReference type="InterPro" id="IPR015315">
    <property type="entry name" value="DUF1963"/>
</dbReference>
<keyword evidence="2" id="KW-1185">Reference proteome</keyword>
<evidence type="ECO:0000313" key="1">
    <source>
        <dbReference type="EMBL" id="MCK8681425.1"/>
    </source>
</evidence>
<gene>
    <name evidence="1" type="ORF">M1O15_29325</name>
</gene>
<dbReference type="Pfam" id="PF09234">
    <property type="entry name" value="DUF1963"/>
    <property type="match status" value="1"/>
</dbReference>